<feature type="compositionally biased region" description="Basic and acidic residues" evidence="1">
    <location>
        <begin position="148"/>
        <end position="158"/>
    </location>
</feature>
<dbReference type="Proteomes" id="UP000054383">
    <property type="component" value="Unassembled WGS sequence"/>
</dbReference>
<dbReference type="InterPro" id="IPR019021">
    <property type="entry name" value="Mms22"/>
</dbReference>
<dbReference type="OrthoDB" id="2386201at2759"/>
<evidence type="ECO:0000256" key="1">
    <source>
        <dbReference type="SAM" id="MobiDB-lite"/>
    </source>
</evidence>
<dbReference type="GO" id="GO:0035361">
    <property type="term" value="C:Cul8-RING ubiquitin ligase complex"/>
    <property type="evidence" value="ECO:0007669"/>
    <property type="project" value="TreeGrafter"/>
</dbReference>
<evidence type="ECO:0000313" key="2">
    <source>
        <dbReference type="EMBL" id="CRG91840.1"/>
    </source>
</evidence>
<accession>A0A0U1MA51</accession>
<dbReference type="PANTHER" id="PTHR28122">
    <property type="entry name" value="E3 UBIQUITIN-PROTEIN LIGASE SUBSTRATE RECEPTOR MMS22"/>
    <property type="match status" value="1"/>
</dbReference>
<feature type="region of interest" description="Disordered" evidence="1">
    <location>
        <begin position="454"/>
        <end position="481"/>
    </location>
</feature>
<feature type="compositionally biased region" description="Basic and acidic residues" evidence="1">
    <location>
        <begin position="651"/>
        <end position="665"/>
    </location>
</feature>
<dbReference type="GO" id="GO:0000724">
    <property type="term" value="P:double-strand break repair via homologous recombination"/>
    <property type="evidence" value="ECO:0007669"/>
    <property type="project" value="TreeGrafter"/>
</dbReference>
<evidence type="ECO:0000313" key="3">
    <source>
        <dbReference type="Proteomes" id="UP000054383"/>
    </source>
</evidence>
<feature type="region of interest" description="Disordered" evidence="1">
    <location>
        <begin position="1"/>
        <end position="188"/>
    </location>
</feature>
<evidence type="ECO:0008006" key="4">
    <source>
        <dbReference type="Google" id="ProtNLM"/>
    </source>
</evidence>
<sequence>METWRDRGFVPDSDDEEEYDSQDLGRVAPLQGEEEEHKAFEAADSPVTQKDSEAPAEARVADEAHAHEPSQQSVQLVSDNDESQKAPDTRRTSRRDSHSIDPRSFAENNEGLDIGSPSSSEDELQVVDAPRRKLAVNAVPKPPATPTKKLDLIFHDDDSLSSLSPPPSTIVSPQSSQREAQAKSSQQPLAVLPSALEPPSEHSVVENTNNPDGELTLNHLEDILPSLNIPADILQELSQPMRRSLRQRNPIQLHPYLLEDAKYRGLLKGTGLKPIRALQANPNASRLHDQDGSQGSSLGIAAPPSSSPPAFVPPPSSPPDPYSPPRPREQHRTPISLPRNLPGNGNSESRTTKRRKLFHIGGEKNDRSKQLSMQIVIDNADHPLDDNEILTVDAPLSPPRSGSLSSTGTARPSGFRFPRGFIPPKTAPSTTIELTPSGMDDMAELDEMEIDGPVQDVEDTPAPVQDDQYEENTRRAKEQEVKRLQRRIKGVLPASWLRLDLKQHDEKATRVAQEKRQRDPESTQAEPARGVARKITKAKSTDVDSSARRRRLELSVDSSSSEDESVRQPLSPEALADFVGFGDPFQEFGGVEDDGDIPEDNRVDDAFPSIPRSSSGPRKPRSNKPKTHVAKKTSQFNPSITRRHIQRQRQTRLDDAIHRPREIRPKPRPRAPRLSILDAPDVATRSKSEQPQFLRIAARQARSRRDQGRSSPSRKVFKMVDRNDTEDTNKILREWKSGAMKQATLPAPRLQKTVREPANGILKINKKILKGHLGPVSRTQQQLITKKTRTKVLGSLGSESENELRAHSAASLAATKDAEHIDKRKLTRLGDKWVVSRAFGISSLKRNAPRTAEFEFGLENSRPSNASFKTSLDTLNRTYGRDYGRRKFGQSVTLDRFLAQIKPLADRNANRKTAHKPPSPQIIPLESRDQGRKRPIKKRPPTRLPMDDNFDDTLQTPSFFESHGTSVKTSDGFQQDNSLYQLKNSATLSVDFKMMPLRVGTFFHDSTFIGRTEFSRSLDMKSRDLDQSSGFSVIRIGDQMFRWAAWNDEVSSEFGNVVELIMKDINTHDSQTEATPTQHDSLQTFVSLIRYVTDKLHFVDPVDRKAFVDRAVHISTQLRDYVTLTAPLGDDKWRHCIRLARVNLVFANQARQIADHSLVDPSILEDAVGVVKDLCRQVLSLVFNKLGLTEVRQFYEDNKIAGRREAGIHENFPSVEAYVVVFQLLQSSDIFQTWFQDITLSLANDASAFTDVQPLEDTWKAIFTTIPLNEIDKIGIARPGSRFQSKHDNWPVVQKLINTVLDAYDPKSEFPLSYINYCRVLFHRCFVLMASWGWRDCKPILDTLFDFFAKHTLYNLKKEQSFGSPSFLDCLDKNPSLEVQPGDSCFHIFLKIVGSGLRYLSGIYGKKKIMNFAWRLLPNHGRVYPKEKMLHHEDLDSLRNHHDLLCTLYWAVPDGCRPRVETIRDLVDPATSHLETCNLSISSWRRLSQFKLSTDEDVSGLKPFADWYEAFASELVRQHTLARTEVEAQANSGLTFSKRLIESTISQNQRQIESLISATLSGMKSSIDTAQSMDQAYHLMTGVPFGKLLGLFNPTQARVNGVVKETLQVIITFIEKDTTSVSKPAPPIANDDSQEYGDWSAIEEMCDAGPDVSEPSDTILYLKNKIQPDVSQLVSNCFGEDRSPEDSILLKTIECWASLAQVLVKHGLHSWDSYINPYGKLSWTALRATSQTKKFTPQFLASCIAKNHDLMAECRTQVLSMWMSCLVERSSMLKFQHRLTEVLMNEDRASPLLQNLPFHLDRKDNLYHITLSELTERRVSLISCLLSNMREHLQHLEDSAAQGLMTVREEYKELIMTLMLSMKANYQELGQLGNTVQGKYVEFVQRIVGFLQQHSQTICPIDKFFTDPTSFPLPADDPTYIVARLKSYGVRLSSTKIAKQLVMFLQSVSERTAVDGQQDYLVEQLCTCTNETYEVGDSHRPTLRSFLLQCIFPAYIECSFNKAGAWILVLPILQATSRIFGEIIYDIDINDTGCISSVTSMIEAVFHSICHAIRLVVDHPGLLEEPPVLVTMRSFVDIMISSLQMLDYMKRTAVISDNIVSLLDLLRKDILFAAAILLDPSMAVNPEPSDSLLETSTTRHLSPALYLESRTFAANQLQTWLHTSWSVHDGKYFLRRGQQTIEIDSGIVKAKEGQTLENAKTGFLNATELFLVRVHNLDLLDERGLGPIKGMAEPTQMHDYDDLTDEMDTLLL</sequence>
<feature type="compositionally biased region" description="Basic and acidic residues" evidence="1">
    <location>
        <begin position="471"/>
        <end position="481"/>
    </location>
</feature>
<feature type="compositionally biased region" description="Low complexity" evidence="1">
    <location>
        <begin position="399"/>
        <end position="409"/>
    </location>
</feature>
<reference evidence="2 3" key="1">
    <citation type="submission" date="2015-04" db="EMBL/GenBank/DDBJ databases">
        <authorList>
            <person name="Syromyatnikov M.Y."/>
            <person name="Popov V.N."/>
        </authorList>
    </citation>
    <scope>NUCLEOTIDE SEQUENCE [LARGE SCALE GENOMIC DNA]</scope>
    <source>
        <strain evidence="2">WF-38-12</strain>
    </source>
</reference>
<dbReference type="OMA" id="DNRIDYM"/>
<protein>
    <recommendedName>
        <fullName evidence="4">Mus7/MMS22 family-domain-containing protein</fullName>
    </recommendedName>
</protein>
<dbReference type="GO" id="GO:0005634">
    <property type="term" value="C:nucleus"/>
    <property type="evidence" value="ECO:0007669"/>
    <property type="project" value="InterPro"/>
</dbReference>
<dbReference type="GO" id="GO:0031297">
    <property type="term" value="P:replication fork processing"/>
    <property type="evidence" value="ECO:0007669"/>
    <property type="project" value="InterPro"/>
</dbReference>
<feature type="compositionally biased region" description="Acidic residues" evidence="1">
    <location>
        <begin position="12"/>
        <end position="21"/>
    </location>
</feature>
<gene>
    <name evidence="2" type="ORF">PISL3812_08894</name>
</gene>
<feature type="compositionally biased region" description="Basic residues" evidence="1">
    <location>
        <begin position="618"/>
        <end position="631"/>
    </location>
</feature>
<feature type="compositionally biased region" description="Basic and acidic residues" evidence="1">
    <location>
        <begin position="82"/>
        <end position="101"/>
    </location>
</feature>
<feature type="compositionally biased region" description="Low complexity" evidence="1">
    <location>
        <begin position="608"/>
        <end position="617"/>
    </location>
</feature>
<feature type="compositionally biased region" description="Pro residues" evidence="1">
    <location>
        <begin position="305"/>
        <end position="325"/>
    </location>
</feature>
<keyword evidence="3" id="KW-1185">Reference proteome</keyword>
<feature type="compositionally biased region" description="Basic residues" evidence="1">
    <location>
        <begin position="641"/>
        <end position="650"/>
    </location>
</feature>
<name>A0A0U1MA51_TALIS</name>
<dbReference type="PANTHER" id="PTHR28122:SF1">
    <property type="entry name" value="E3 UBIQUITIN-PROTEIN LIGASE SUBSTRATE RECEPTOR MMS22"/>
    <property type="match status" value="1"/>
</dbReference>
<feature type="compositionally biased region" description="Polar residues" evidence="1">
    <location>
        <begin position="169"/>
        <end position="188"/>
    </location>
</feature>
<feature type="compositionally biased region" description="Polar residues" evidence="1">
    <location>
        <begin position="69"/>
        <end position="78"/>
    </location>
</feature>
<organism evidence="2 3">
    <name type="scientific">Talaromyces islandicus</name>
    <name type="common">Penicillium islandicum</name>
    <dbReference type="NCBI Taxonomy" id="28573"/>
    <lineage>
        <taxon>Eukaryota</taxon>
        <taxon>Fungi</taxon>
        <taxon>Dikarya</taxon>
        <taxon>Ascomycota</taxon>
        <taxon>Pezizomycotina</taxon>
        <taxon>Eurotiomycetes</taxon>
        <taxon>Eurotiomycetidae</taxon>
        <taxon>Eurotiales</taxon>
        <taxon>Trichocomaceae</taxon>
        <taxon>Talaromyces</taxon>
        <taxon>Talaromyces sect. Islandici</taxon>
    </lineage>
</organism>
<dbReference type="EMBL" id="CVMT01000010">
    <property type="protein sequence ID" value="CRG91840.1"/>
    <property type="molecule type" value="Genomic_DNA"/>
</dbReference>
<dbReference type="Pfam" id="PF09462">
    <property type="entry name" value="Mus7"/>
    <property type="match status" value="1"/>
</dbReference>
<feature type="region of interest" description="Disordered" evidence="1">
    <location>
        <begin position="285"/>
        <end position="367"/>
    </location>
</feature>
<feature type="compositionally biased region" description="Basic and acidic residues" evidence="1">
    <location>
        <begin position="59"/>
        <end position="68"/>
    </location>
</feature>
<feature type="compositionally biased region" description="Basic and acidic residues" evidence="1">
    <location>
        <begin position="502"/>
        <end position="521"/>
    </location>
</feature>
<feature type="region of interest" description="Disordered" evidence="1">
    <location>
        <begin position="502"/>
        <end position="722"/>
    </location>
</feature>
<dbReference type="STRING" id="28573.A0A0U1MA51"/>
<feature type="region of interest" description="Disordered" evidence="1">
    <location>
        <begin position="396"/>
        <end position="434"/>
    </location>
</feature>
<feature type="region of interest" description="Disordered" evidence="1">
    <location>
        <begin position="906"/>
        <end position="950"/>
    </location>
</feature>
<proteinExistence type="predicted"/>